<reference evidence="1 2" key="1">
    <citation type="journal article" date="2014" name="BMC Genomics">
        <title>Comparative genome sequencing reveals chemotype-specific gene clusters in the toxigenic black mold Stachybotrys.</title>
        <authorList>
            <person name="Semeiks J."/>
            <person name="Borek D."/>
            <person name="Otwinowski Z."/>
            <person name="Grishin N.V."/>
        </authorList>
    </citation>
    <scope>NUCLEOTIDE SEQUENCE [LARGE SCALE GENOMIC DNA]</scope>
    <source>
        <strain evidence="2">CBS 109288 / IBT 7711</strain>
    </source>
</reference>
<protein>
    <submittedName>
        <fullName evidence="1">Uncharacterized protein</fullName>
    </submittedName>
</protein>
<evidence type="ECO:0000313" key="2">
    <source>
        <dbReference type="Proteomes" id="UP000028045"/>
    </source>
</evidence>
<dbReference type="EMBL" id="KL648283">
    <property type="protein sequence ID" value="KEY71519.1"/>
    <property type="molecule type" value="Genomic_DNA"/>
</dbReference>
<keyword evidence="2" id="KW-1185">Reference proteome</keyword>
<accession>A0A084B1U0</accession>
<proteinExistence type="predicted"/>
<gene>
    <name evidence="1" type="ORF">S7711_10735</name>
</gene>
<evidence type="ECO:0000313" key="1">
    <source>
        <dbReference type="EMBL" id="KEY71519.1"/>
    </source>
</evidence>
<dbReference type="AlphaFoldDB" id="A0A084B1U0"/>
<dbReference type="HOGENOM" id="CLU_2307888_0_0_1"/>
<sequence>MLIQTATKLLTKLRVPLAHDLCVEHKLFDSEDGQYTGFMLFLAGTELPNMLKQATLSQENAPAVTIPKNHHQEKAQLGAALPDAPAAAAQDAGICRCGQN</sequence>
<name>A0A084B1U0_STACB</name>
<dbReference type="Proteomes" id="UP000028045">
    <property type="component" value="Unassembled WGS sequence"/>
</dbReference>
<organism evidence="1 2">
    <name type="scientific">Stachybotrys chartarum (strain CBS 109288 / IBT 7711)</name>
    <name type="common">Toxic black mold</name>
    <name type="synonym">Stilbospora chartarum</name>
    <dbReference type="NCBI Taxonomy" id="1280523"/>
    <lineage>
        <taxon>Eukaryota</taxon>
        <taxon>Fungi</taxon>
        <taxon>Dikarya</taxon>
        <taxon>Ascomycota</taxon>
        <taxon>Pezizomycotina</taxon>
        <taxon>Sordariomycetes</taxon>
        <taxon>Hypocreomycetidae</taxon>
        <taxon>Hypocreales</taxon>
        <taxon>Stachybotryaceae</taxon>
        <taxon>Stachybotrys</taxon>
    </lineage>
</organism>